<keyword evidence="3" id="KW-1185">Reference proteome</keyword>
<evidence type="ECO:0000256" key="1">
    <source>
        <dbReference type="SAM" id="MobiDB-lite"/>
    </source>
</evidence>
<reference evidence="2 3" key="1">
    <citation type="journal article" date="2015" name="Proc. Natl. Acad. Sci. U.S.A.">
        <title>The resurrection genome of Boea hygrometrica: A blueprint for survival of dehydration.</title>
        <authorList>
            <person name="Xiao L."/>
            <person name="Yang G."/>
            <person name="Zhang L."/>
            <person name="Yang X."/>
            <person name="Zhao S."/>
            <person name="Ji Z."/>
            <person name="Zhou Q."/>
            <person name="Hu M."/>
            <person name="Wang Y."/>
            <person name="Chen M."/>
            <person name="Xu Y."/>
            <person name="Jin H."/>
            <person name="Xiao X."/>
            <person name="Hu G."/>
            <person name="Bao F."/>
            <person name="Hu Y."/>
            <person name="Wan P."/>
            <person name="Li L."/>
            <person name="Deng X."/>
            <person name="Kuang T."/>
            <person name="Xiang C."/>
            <person name="Zhu J.K."/>
            <person name="Oliver M.J."/>
            <person name="He Y."/>
        </authorList>
    </citation>
    <scope>NUCLEOTIDE SEQUENCE [LARGE SCALE GENOMIC DNA]</scope>
    <source>
        <strain evidence="3">cv. XS01</strain>
    </source>
</reference>
<dbReference type="AlphaFoldDB" id="A0A2Z7DBY0"/>
<gene>
    <name evidence="2" type="ORF">F511_35953</name>
</gene>
<dbReference type="Proteomes" id="UP000250235">
    <property type="component" value="Unassembled WGS sequence"/>
</dbReference>
<accession>A0A2Z7DBY0</accession>
<dbReference type="EMBL" id="KQ989077">
    <property type="protein sequence ID" value="KZV54878.1"/>
    <property type="molecule type" value="Genomic_DNA"/>
</dbReference>
<proteinExistence type="predicted"/>
<evidence type="ECO:0000313" key="2">
    <source>
        <dbReference type="EMBL" id="KZV54878.1"/>
    </source>
</evidence>
<protein>
    <submittedName>
        <fullName evidence="2">Uncharacterized protein</fullName>
    </submittedName>
</protein>
<feature type="region of interest" description="Disordered" evidence="1">
    <location>
        <begin position="59"/>
        <end position="81"/>
    </location>
</feature>
<feature type="non-terminal residue" evidence="2">
    <location>
        <position position="1"/>
    </location>
</feature>
<name>A0A2Z7DBY0_9LAMI</name>
<organism evidence="2 3">
    <name type="scientific">Dorcoceras hygrometricum</name>
    <dbReference type="NCBI Taxonomy" id="472368"/>
    <lineage>
        <taxon>Eukaryota</taxon>
        <taxon>Viridiplantae</taxon>
        <taxon>Streptophyta</taxon>
        <taxon>Embryophyta</taxon>
        <taxon>Tracheophyta</taxon>
        <taxon>Spermatophyta</taxon>
        <taxon>Magnoliopsida</taxon>
        <taxon>eudicotyledons</taxon>
        <taxon>Gunneridae</taxon>
        <taxon>Pentapetalae</taxon>
        <taxon>asterids</taxon>
        <taxon>lamiids</taxon>
        <taxon>Lamiales</taxon>
        <taxon>Gesneriaceae</taxon>
        <taxon>Didymocarpoideae</taxon>
        <taxon>Trichosporeae</taxon>
        <taxon>Loxocarpinae</taxon>
        <taxon>Dorcoceras</taxon>
    </lineage>
</organism>
<sequence>KERFLKSSKFDVMCSNKALIFFECGFKGCLAQFRANSYSEEEHPDSFLNFVRALEDMSEKEKRRTRTPQEMMLQPLDPDQS</sequence>
<evidence type="ECO:0000313" key="3">
    <source>
        <dbReference type="Proteomes" id="UP000250235"/>
    </source>
</evidence>